<evidence type="ECO:0000313" key="10">
    <source>
        <dbReference type="Proteomes" id="UP001172155"/>
    </source>
</evidence>
<evidence type="ECO:0000256" key="1">
    <source>
        <dbReference type="ARBA" id="ARBA00012156"/>
    </source>
</evidence>
<dbReference type="GO" id="GO:0005739">
    <property type="term" value="C:mitochondrion"/>
    <property type="evidence" value="ECO:0007669"/>
    <property type="project" value="TreeGrafter"/>
</dbReference>
<evidence type="ECO:0000256" key="3">
    <source>
        <dbReference type="ARBA" id="ARBA00022694"/>
    </source>
</evidence>
<dbReference type="AlphaFoldDB" id="A0AA40F9Z9"/>
<keyword evidence="3" id="KW-0819">tRNA processing</keyword>
<feature type="domain" description="Gcp-like" evidence="8">
    <location>
        <begin position="141"/>
        <end position="282"/>
    </location>
</feature>
<evidence type="ECO:0000256" key="6">
    <source>
        <dbReference type="ARBA" id="ARBA00048117"/>
    </source>
</evidence>
<evidence type="ECO:0000313" key="9">
    <source>
        <dbReference type="EMBL" id="KAK0753983.1"/>
    </source>
</evidence>
<evidence type="ECO:0000256" key="2">
    <source>
        <dbReference type="ARBA" id="ARBA00022679"/>
    </source>
</evidence>
<dbReference type="SUPFAM" id="SSF53067">
    <property type="entry name" value="Actin-like ATPase domain"/>
    <property type="match status" value="2"/>
</dbReference>
<keyword evidence="4" id="KW-0479">Metal-binding</keyword>
<comment type="catalytic activity">
    <reaction evidence="6">
        <text>L-threonylcarbamoyladenylate + adenosine(37) in tRNA = N(6)-L-threonylcarbamoyladenosine(37) in tRNA + AMP + H(+)</text>
        <dbReference type="Rhea" id="RHEA:37059"/>
        <dbReference type="Rhea" id="RHEA-COMP:10162"/>
        <dbReference type="Rhea" id="RHEA-COMP:10163"/>
        <dbReference type="ChEBI" id="CHEBI:15378"/>
        <dbReference type="ChEBI" id="CHEBI:73682"/>
        <dbReference type="ChEBI" id="CHEBI:74411"/>
        <dbReference type="ChEBI" id="CHEBI:74418"/>
        <dbReference type="ChEBI" id="CHEBI:456215"/>
        <dbReference type="EC" id="2.3.1.234"/>
    </reaction>
</comment>
<keyword evidence="2" id="KW-0808">Transferase</keyword>
<dbReference type="InterPro" id="IPR017860">
    <property type="entry name" value="Peptidase_M22_CS"/>
</dbReference>
<evidence type="ECO:0000259" key="8">
    <source>
        <dbReference type="Pfam" id="PF00814"/>
    </source>
</evidence>
<sequence length="313" mass="33115">MMRFTPLRGLPRGTTTTTTAIRITTPSHHLPRISRPYSTPPPQHERALLTLAIETSCDDTCVAVLEKSGPSARLLFNKKVTSDHRAFGGVHPAVAVIGHDAALATLVQEAIQHLPEAPSPSPSPSPTNTIVRTPTPRRAPDFVAATRGPGMSANLSVGLNTAKGLACAWGVPLLGIHHMQAHLLTPRLVSALSLPFPSPPSPSPPSYTPTFPFLTLLISGGHTLLLHSRSLTSHRLLATTSSHAIGNMLDATARLILPPSSTTSSPNVMYAAALESFAFPPGSTPSDYDYTPPLRRADEILPYHSPPPPGSGT</sequence>
<dbReference type="GO" id="GO:0061711">
    <property type="term" value="F:tRNA N(6)-L-threonylcarbamoyladenine synthase activity"/>
    <property type="evidence" value="ECO:0007669"/>
    <property type="project" value="UniProtKB-EC"/>
</dbReference>
<gene>
    <name evidence="9" type="ORF">B0T18DRAFT_424441</name>
</gene>
<dbReference type="GO" id="GO:0046872">
    <property type="term" value="F:metal ion binding"/>
    <property type="evidence" value="ECO:0007669"/>
    <property type="project" value="UniProtKB-KW"/>
</dbReference>
<dbReference type="Pfam" id="PF00814">
    <property type="entry name" value="TsaD"/>
    <property type="match status" value="1"/>
</dbReference>
<name>A0AA40F9Z9_9PEZI</name>
<proteinExistence type="predicted"/>
<organism evidence="9 10">
    <name type="scientific">Schizothecium vesticola</name>
    <dbReference type="NCBI Taxonomy" id="314040"/>
    <lineage>
        <taxon>Eukaryota</taxon>
        <taxon>Fungi</taxon>
        <taxon>Dikarya</taxon>
        <taxon>Ascomycota</taxon>
        <taxon>Pezizomycotina</taxon>
        <taxon>Sordariomycetes</taxon>
        <taxon>Sordariomycetidae</taxon>
        <taxon>Sordariales</taxon>
        <taxon>Schizotheciaceae</taxon>
        <taxon>Schizothecium</taxon>
    </lineage>
</organism>
<protein>
    <recommendedName>
        <fullName evidence="1">N(6)-L-threonylcarbamoyladenine synthase</fullName>
        <ecNumber evidence="1">2.3.1.234</ecNumber>
    </recommendedName>
</protein>
<dbReference type="EMBL" id="JAUKUD010000001">
    <property type="protein sequence ID" value="KAK0753983.1"/>
    <property type="molecule type" value="Genomic_DNA"/>
</dbReference>
<dbReference type="InterPro" id="IPR017861">
    <property type="entry name" value="KAE1/TsaD"/>
</dbReference>
<evidence type="ECO:0000256" key="5">
    <source>
        <dbReference type="ARBA" id="ARBA00023315"/>
    </source>
</evidence>
<dbReference type="InterPro" id="IPR043129">
    <property type="entry name" value="ATPase_NBD"/>
</dbReference>
<feature type="region of interest" description="Disordered" evidence="7">
    <location>
        <begin position="115"/>
        <end position="138"/>
    </location>
</feature>
<keyword evidence="10" id="KW-1185">Reference proteome</keyword>
<dbReference type="InterPro" id="IPR000905">
    <property type="entry name" value="Gcp-like_dom"/>
</dbReference>
<comment type="caution">
    <text evidence="9">The sequence shown here is derived from an EMBL/GenBank/DDBJ whole genome shotgun (WGS) entry which is preliminary data.</text>
</comment>
<feature type="compositionally biased region" description="Pro residues" evidence="7">
    <location>
        <begin position="304"/>
        <end position="313"/>
    </location>
</feature>
<dbReference type="PANTHER" id="PTHR11735:SF6">
    <property type="entry name" value="TRNA N6-ADENOSINE THREONYLCARBAMOYLTRANSFERASE, MITOCHONDRIAL"/>
    <property type="match status" value="1"/>
</dbReference>
<keyword evidence="5" id="KW-0012">Acyltransferase</keyword>
<feature type="region of interest" description="Disordered" evidence="7">
    <location>
        <begin position="279"/>
        <end position="313"/>
    </location>
</feature>
<dbReference type="Proteomes" id="UP001172155">
    <property type="component" value="Unassembled WGS sequence"/>
</dbReference>
<evidence type="ECO:0000256" key="7">
    <source>
        <dbReference type="SAM" id="MobiDB-lite"/>
    </source>
</evidence>
<dbReference type="PANTHER" id="PTHR11735">
    <property type="entry name" value="TRNA N6-ADENOSINE THREONYLCARBAMOYLTRANSFERASE"/>
    <property type="match status" value="1"/>
</dbReference>
<dbReference type="PRINTS" id="PR00789">
    <property type="entry name" value="OSIALOPTASE"/>
</dbReference>
<accession>A0AA40F9Z9</accession>
<dbReference type="PROSITE" id="PS01016">
    <property type="entry name" value="GLYCOPROTEASE"/>
    <property type="match status" value="1"/>
</dbReference>
<reference evidence="9" key="1">
    <citation type="submission" date="2023-06" db="EMBL/GenBank/DDBJ databases">
        <title>Genome-scale phylogeny and comparative genomics of the fungal order Sordariales.</title>
        <authorList>
            <consortium name="Lawrence Berkeley National Laboratory"/>
            <person name="Hensen N."/>
            <person name="Bonometti L."/>
            <person name="Westerberg I."/>
            <person name="Brannstrom I.O."/>
            <person name="Guillou S."/>
            <person name="Cros-Aarteil S."/>
            <person name="Calhoun S."/>
            <person name="Haridas S."/>
            <person name="Kuo A."/>
            <person name="Mondo S."/>
            <person name="Pangilinan J."/>
            <person name="Riley R."/>
            <person name="LaButti K."/>
            <person name="Andreopoulos B."/>
            <person name="Lipzen A."/>
            <person name="Chen C."/>
            <person name="Yanf M."/>
            <person name="Daum C."/>
            <person name="Ng V."/>
            <person name="Clum A."/>
            <person name="Steindorff A."/>
            <person name="Ohm R."/>
            <person name="Martin F."/>
            <person name="Silar P."/>
            <person name="Natvig D."/>
            <person name="Lalanne C."/>
            <person name="Gautier V."/>
            <person name="Ament-velasquez S.L."/>
            <person name="Kruys A."/>
            <person name="Hutchinson M.I."/>
            <person name="Powell A.J."/>
            <person name="Barry K."/>
            <person name="Miller A.N."/>
            <person name="Grigoriev I.V."/>
            <person name="Debuchy R."/>
            <person name="Gladieux P."/>
            <person name="Thoren M.H."/>
            <person name="Johannesson H."/>
        </authorList>
    </citation>
    <scope>NUCLEOTIDE SEQUENCE</scope>
    <source>
        <strain evidence="9">SMH3187-1</strain>
    </source>
</reference>
<dbReference type="EC" id="2.3.1.234" evidence="1"/>
<dbReference type="GO" id="GO:0072670">
    <property type="term" value="P:mitochondrial tRNA threonylcarbamoyladenosine modification"/>
    <property type="evidence" value="ECO:0007669"/>
    <property type="project" value="TreeGrafter"/>
</dbReference>
<evidence type="ECO:0000256" key="4">
    <source>
        <dbReference type="ARBA" id="ARBA00022723"/>
    </source>
</evidence>
<dbReference type="Gene3D" id="3.30.420.40">
    <property type="match status" value="2"/>
</dbReference>